<name>A0A9P9I7P1_9PLEO</name>
<evidence type="ECO:0000256" key="5">
    <source>
        <dbReference type="SAM" id="MobiDB-lite"/>
    </source>
</evidence>
<dbReference type="GO" id="GO:0071949">
    <property type="term" value="F:FAD binding"/>
    <property type="evidence" value="ECO:0007669"/>
    <property type="project" value="InterPro"/>
</dbReference>
<evidence type="ECO:0000313" key="9">
    <source>
        <dbReference type="Proteomes" id="UP000700596"/>
    </source>
</evidence>
<dbReference type="Gene3D" id="3.30.9.10">
    <property type="entry name" value="D-Amino Acid Oxidase, subunit A, domain 2"/>
    <property type="match status" value="1"/>
</dbReference>
<evidence type="ECO:0000313" key="8">
    <source>
        <dbReference type="EMBL" id="KAH7109459.1"/>
    </source>
</evidence>
<evidence type="ECO:0000259" key="6">
    <source>
        <dbReference type="Pfam" id="PF01494"/>
    </source>
</evidence>
<evidence type="ECO:0000256" key="3">
    <source>
        <dbReference type="ARBA" id="ARBA00022827"/>
    </source>
</evidence>
<gene>
    <name evidence="8" type="ORF">B0J11DRAFT_448996</name>
</gene>
<reference evidence="8" key="1">
    <citation type="journal article" date="2021" name="Nat. Commun.">
        <title>Genetic determinants of endophytism in the Arabidopsis root mycobiome.</title>
        <authorList>
            <person name="Mesny F."/>
            <person name="Miyauchi S."/>
            <person name="Thiergart T."/>
            <person name="Pickel B."/>
            <person name="Atanasova L."/>
            <person name="Karlsson M."/>
            <person name="Huettel B."/>
            <person name="Barry K.W."/>
            <person name="Haridas S."/>
            <person name="Chen C."/>
            <person name="Bauer D."/>
            <person name="Andreopoulos W."/>
            <person name="Pangilinan J."/>
            <person name="LaButti K."/>
            <person name="Riley R."/>
            <person name="Lipzen A."/>
            <person name="Clum A."/>
            <person name="Drula E."/>
            <person name="Henrissat B."/>
            <person name="Kohler A."/>
            <person name="Grigoriev I.V."/>
            <person name="Martin F.M."/>
            <person name="Hacquard S."/>
        </authorList>
    </citation>
    <scope>NUCLEOTIDE SEQUENCE</scope>
    <source>
        <strain evidence="8">MPI-CAGE-CH-0243</strain>
    </source>
</reference>
<dbReference type="GO" id="GO:0016709">
    <property type="term" value="F:oxidoreductase activity, acting on paired donors, with incorporation or reduction of molecular oxygen, NAD(P)H as one donor, and incorporation of one atom of oxygen"/>
    <property type="evidence" value="ECO:0007669"/>
    <property type="project" value="UniProtKB-ARBA"/>
</dbReference>
<dbReference type="InterPro" id="IPR002938">
    <property type="entry name" value="FAD-bd"/>
</dbReference>
<dbReference type="SUPFAM" id="SSF51905">
    <property type="entry name" value="FAD/NAD(P)-binding domain"/>
    <property type="match status" value="1"/>
</dbReference>
<dbReference type="Gene3D" id="3.40.30.20">
    <property type="match status" value="1"/>
</dbReference>
<evidence type="ECO:0000256" key="2">
    <source>
        <dbReference type="ARBA" id="ARBA00022630"/>
    </source>
</evidence>
<feature type="domain" description="Phenol hydroxylase-like C-terminal dimerisation" evidence="7">
    <location>
        <begin position="475"/>
        <end position="691"/>
    </location>
</feature>
<dbReference type="InterPro" id="IPR036188">
    <property type="entry name" value="FAD/NAD-bd_sf"/>
</dbReference>
<dbReference type="SUPFAM" id="SSF52833">
    <property type="entry name" value="Thioredoxin-like"/>
    <property type="match status" value="1"/>
</dbReference>
<dbReference type="AlphaFoldDB" id="A0A9P9I7P1"/>
<comment type="similarity">
    <text evidence="1">Belongs to the PheA/TfdB FAD monooxygenase family.</text>
</comment>
<protein>
    <submittedName>
        <fullName evidence="8">FAD binding domain-containing protein</fullName>
    </submittedName>
</protein>
<evidence type="ECO:0000259" key="7">
    <source>
        <dbReference type="Pfam" id="PF07976"/>
    </source>
</evidence>
<keyword evidence="4" id="KW-0560">Oxidoreductase</keyword>
<organism evidence="8 9">
    <name type="scientific">Dendryphion nanum</name>
    <dbReference type="NCBI Taxonomy" id="256645"/>
    <lineage>
        <taxon>Eukaryota</taxon>
        <taxon>Fungi</taxon>
        <taxon>Dikarya</taxon>
        <taxon>Ascomycota</taxon>
        <taxon>Pezizomycotina</taxon>
        <taxon>Dothideomycetes</taxon>
        <taxon>Pleosporomycetidae</taxon>
        <taxon>Pleosporales</taxon>
        <taxon>Torulaceae</taxon>
        <taxon>Dendryphion</taxon>
    </lineage>
</organism>
<comment type="caution">
    <text evidence="8">The sequence shown here is derived from an EMBL/GenBank/DDBJ whole genome shotgun (WGS) entry which is preliminary data.</text>
</comment>
<dbReference type="PANTHER" id="PTHR43004">
    <property type="entry name" value="TRK SYSTEM POTASSIUM UPTAKE PROTEIN"/>
    <property type="match status" value="1"/>
</dbReference>
<feature type="domain" description="FAD-binding" evidence="6">
    <location>
        <begin position="88"/>
        <end position="443"/>
    </location>
</feature>
<evidence type="ECO:0000256" key="4">
    <source>
        <dbReference type="ARBA" id="ARBA00023002"/>
    </source>
</evidence>
<proteinExistence type="inferred from homology"/>
<dbReference type="InterPro" id="IPR050641">
    <property type="entry name" value="RIFMO-like"/>
</dbReference>
<dbReference type="InterPro" id="IPR036249">
    <property type="entry name" value="Thioredoxin-like_sf"/>
</dbReference>
<feature type="compositionally biased region" description="Low complexity" evidence="5">
    <location>
        <begin position="8"/>
        <end position="22"/>
    </location>
</feature>
<dbReference type="EMBL" id="JAGMWT010000032">
    <property type="protein sequence ID" value="KAH7109459.1"/>
    <property type="molecule type" value="Genomic_DNA"/>
</dbReference>
<sequence length="692" mass="77593">MWPFTKRSSSLSPPSTSSGHSIHSTHSHLSHQSHQNHLLSANTAATTPNKLQKLAPGLTSDSVRSSFDVRSATSVVSSEDDYRNFLSDVVVVGAGPSGLMLADNLVRFGIQTRVIDNRPDATETGRADGIQPKTIETLRQMRLAEPILRKGVRVYDVVFWKSTASHTLSRTTREVAYPPEVDLLDPYILLVHQGMLENLLIQDLHERGVEVIRNTAFVGYEHTPASVRPMTVTTTQNVSQQRRNFLTRYLVGCDGAHSAVRKAMPNSVLVGSSSESVWAVIDGVLDTDFPDIWSKAVVHSEELGSVLMIPRERNLTRMYIELKLESNETKGREHATQEIVQRRAQQILHPYRLRWRNVEWFGRYQVGQRVASQFHDSEYRVFIAGDASHTHSPKAAQGMNTSMHDSWNLAWKLNFAVRGLAKPALIETYESERKKIAHDLINFDYEHAKAYEAGDGAALASNFTKNISFISGYGVTYDSNVLNVPSKAISLGTLRPGYLLPPGKATRYIDANPVDLQTDIPALGQFRIYFFTRDVQSAMPFLDTVCNAHACTSSYVGRVTIAGNASYTMQPPLAAPHDQFVCPERYTPVSGIFTYALVTDMARGEIEIEELPPVLRDSRWTFYLDDIPHMDTRKQSVIDKWLGGLTDKEVVLVNVRPDGYVGTMRRWASGTRQEGLEAVRWLDTYYEAFMKD</sequence>
<dbReference type="Proteomes" id="UP000700596">
    <property type="component" value="Unassembled WGS sequence"/>
</dbReference>
<dbReference type="SUPFAM" id="SSF54373">
    <property type="entry name" value="FAD-linked reductases, C-terminal domain"/>
    <property type="match status" value="1"/>
</dbReference>
<dbReference type="Pfam" id="PF01494">
    <property type="entry name" value="FAD_binding_3"/>
    <property type="match status" value="1"/>
</dbReference>
<dbReference type="InterPro" id="IPR038220">
    <property type="entry name" value="PHOX_C_sf"/>
</dbReference>
<keyword evidence="9" id="KW-1185">Reference proteome</keyword>
<dbReference type="PANTHER" id="PTHR43004:SF4">
    <property type="entry name" value="FAD-BINDING DOMAIN-CONTAINING PROTEIN"/>
    <property type="match status" value="1"/>
</dbReference>
<feature type="region of interest" description="Disordered" evidence="5">
    <location>
        <begin position="1"/>
        <end position="37"/>
    </location>
</feature>
<dbReference type="OrthoDB" id="5325318at2759"/>
<keyword evidence="2" id="KW-0285">Flavoprotein</keyword>
<accession>A0A9P9I7P1</accession>
<dbReference type="InterPro" id="IPR012941">
    <property type="entry name" value="Phe_hydrox_C_dim_dom"/>
</dbReference>
<keyword evidence="3" id="KW-0274">FAD</keyword>
<dbReference type="Pfam" id="PF07976">
    <property type="entry name" value="Phe_hydrox_dim"/>
    <property type="match status" value="1"/>
</dbReference>
<evidence type="ECO:0000256" key="1">
    <source>
        <dbReference type="ARBA" id="ARBA00007801"/>
    </source>
</evidence>
<dbReference type="Gene3D" id="3.50.50.60">
    <property type="entry name" value="FAD/NAD(P)-binding domain"/>
    <property type="match status" value="1"/>
</dbReference>
<dbReference type="PRINTS" id="PR00420">
    <property type="entry name" value="RNGMNOXGNASE"/>
</dbReference>